<sequence length="43" mass="4777">MRVQTLCFEPSVESLNERIVGVFARRGDLRRNAALASSQIQSA</sequence>
<dbReference type="EMBL" id="CXWC01000011">
    <property type="protein sequence ID" value="CTQ74487.1"/>
    <property type="molecule type" value="Genomic_DNA"/>
</dbReference>
<dbReference type="Proteomes" id="UP000049983">
    <property type="component" value="Unassembled WGS sequence"/>
</dbReference>
<organism evidence="1 2">
    <name type="scientific">Roseibium album</name>
    <dbReference type="NCBI Taxonomy" id="311410"/>
    <lineage>
        <taxon>Bacteria</taxon>
        <taxon>Pseudomonadati</taxon>
        <taxon>Pseudomonadota</taxon>
        <taxon>Alphaproteobacteria</taxon>
        <taxon>Hyphomicrobiales</taxon>
        <taxon>Stappiaceae</taxon>
        <taxon>Roseibium</taxon>
    </lineage>
</organism>
<evidence type="ECO:0000313" key="2">
    <source>
        <dbReference type="Proteomes" id="UP000049983"/>
    </source>
</evidence>
<name>A0A0M7AIL6_9HYPH</name>
<dbReference type="AlphaFoldDB" id="A0A0M7AIL6"/>
<evidence type="ECO:0000313" key="1">
    <source>
        <dbReference type="EMBL" id="CTQ74487.1"/>
    </source>
</evidence>
<gene>
    <name evidence="1" type="ORF">LA5096_04067</name>
</gene>
<proteinExistence type="predicted"/>
<keyword evidence="2" id="KW-1185">Reference proteome</keyword>
<reference evidence="2" key="1">
    <citation type="submission" date="2015-07" db="EMBL/GenBank/DDBJ databases">
        <authorList>
            <person name="Rodrigo-Torres Lidia"/>
            <person name="Arahal R.David."/>
        </authorList>
    </citation>
    <scope>NUCLEOTIDE SEQUENCE [LARGE SCALE GENOMIC DNA]</scope>
    <source>
        <strain evidence="2">CECT 5096</strain>
    </source>
</reference>
<accession>A0A0M7AIL6</accession>
<protein>
    <submittedName>
        <fullName evidence="1">Uncharacterized protein</fullName>
    </submittedName>
</protein>